<dbReference type="PANTHER" id="PTHR42840:SF3">
    <property type="entry name" value="BINDING ROSSMANN FOLD OXIDOREDUCTASE, PUTATIVE (AFU_ORTHOLOGUE AFUA_2G10240)-RELATED"/>
    <property type="match status" value="1"/>
</dbReference>
<dbReference type="InterPro" id="IPR000683">
    <property type="entry name" value="Gfo/Idh/MocA-like_OxRdtase_N"/>
</dbReference>
<dbReference type="Gene3D" id="3.30.360.10">
    <property type="entry name" value="Dihydrodipicolinate Reductase, domain 2"/>
    <property type="match status" value="1"/>
</dbReference>
<organism evidence="5">
    <name type="scientific">Aphanomyces astaci</name>
    <name type="common">Crayfish plague agent</name>
    <dbReference type="NCBI Taxonomy" id="112090"/>
    <lineage>
        <taxon>Eukaryota</taxon>
        <taxon>Sar</taxon>
        <taxon>Stramenopiles</taxon>
        <taxon>Oomycota</taxon>
        <taxon>Saprolegniomycetes</taxon>
        <taxon>Saprolegniales</taxon>
        <taxon>Verrucalvaceae</taxon>
        <taxon>Aphanomyces</taxon>
    </lineage>
</organism>
<comment type="similarity">
    <text evidence="1">Belongs to the Gfo/Idh/MocA family.</text>
</comment>
<protein>
    <recommendedName>
        <fullName evidence="6">Oxidoreductase YrbE</fullName>
    </recommendedName>
</protein>
<evidence type="ECO:0000313" key="5">
    <source>
        <dbReference type="EMBL" id="ETV89298.1"/>
    </source>
</evidence>
<evidence type="ECO:0000259" key="3">
    <source>
        <dbReference type="Pfam" id="PF01408"/>
    </source>
</evidence>
<sequence>MSNTRSKNPQSLRVGVLGAGRIGTIHTQILSRLGVTIVSVADPGADRAKALADEFGIPNFTTDPNDIFEDPTIHAVLICSPTDHHAHQIHLAAQHKKHIFCEKPIALDLAVVDAAVKAVEDANVKLMVGFNRRFDANFKRVRRAVVDGEVGAVSMIRITSRDPSPPPVSYIKVSGGMFCDMTIHDFDMARFLVGSEIDQVFVLGRACDAAIAAAGDVDVAVVCLQFANGVIGYIENSRVAAYGYDQRVEILGSKGAVSCDNNYPNTVHKHQKQSHVDCGVLQVTVSTAASIARDLPLHFFIDRYMDAYRDELAAFVDVCLNPGAVPPVSGQDGRQALKLGLAATLSLKENRPVKLSEFHSGYPTGRL</sequence>
<dbReference type="RefSeq" id="XP_009821698.1">
    <property type="nucleotide sequence ID" value="XM_009823396.1"/>
</dbReference>
<reference evidence="5" key="1">
    <citation type="submission" date="2013-12" db="EMBL/GenBank/DDBJ databases">
        <title>The Genome Sequence of Aphanomyces astaci APO3.</title>
        <authorList>
            <consortium name="The Broad Institute Genomics Platform"/>
            <person name="Russ C."/>
            <person name="Tyler B."/>
            <person name="van West P."/>
            <person name="Dieguez-Uribeondo J."/>
            <person name="Young S.K."/>
            <person name="Zeng Q."/>
            <person name="Gargeya S."/>
            <person name="Fitzgerald M."/>
            <person name="Abouelleil A."/>
            <person name="Alvarado L."/>
            <person name="Chapman S.B."/>
            <person name="Gainer-Dewar J."/>
            <person name="Goldberg J."/>
            <person name="Griggs A."/>
            <person name="Gujja S."/>
            <person name="Hansen M."/>
            <person name="Howarth C."/>
            <person name="Imamovic A."/>
            <person name="Ireland A."/>
            <person name="Larimer J."/>
            <person name="McCowan C."/>
            <person name="Murphy C."/>
            <person name="Pearson M."/>
            <person name="Poon T.W."/>
            <person name="Priest M."/>
            <person name="Roberts A."/>
            <person name="Saif S."/>
            <person name="Shea T."/>
            <person name="Sykes S."/>
            <person name="Wortman J."/>
            <person name="Nusbaum C."/>
            <person name="Birren B."/>
        </authorList>
    </citation>
    <scope>NUCLEOTIDE SEQUENCE [LARGE SCALE GENOMIC DNA]</scope>
    <source>
        <strain evidence="5">APO3</strain>
    </source>
</reference>
<dbReference type="AlphaFoldDB" id="W4HDS5"/>
<gene>
    <name evidence="5" type="ORF">H257_00631</name>
</gene>
<dbReference type="SUPFAM" id="SSF55347">
    <property type="entry name" value="Glyceraldehyde-3-phosphate dehydrogenase-like, C-terminal domain"/>
    <property type="match status" value="1"/>
</dbReference>
<dbReference type="GO" id="GO:0006740">
    <property type="term" value="P:NADPH regeneration"/>
    <property type="evidence" value="ECO:0007669"/>
    <property type="project" value="TreeGrafter"/>
</dbReference>
<dbReference type="NCBIfam" id="TIGR04380">
    <property type="entry name" value="myo_inos_iolG"/>
    <property type="match status" value="1"/>
</dbReference>
<accession>W4HDS5</accession>
<dbReference type="STRING" id="112090.W4HDS5"/>
<evidence type="ECO:0000259" key="4">
    <source>
        <dbReference type="Pfam" id="PF22725"/>
    </source>
</evidence>
<evidence type="ECO:0000256" key="2">
    <source>
        <dbReference type="ARBA" id="ARBA00023002"/>
    </source>
</evidence>
<dbReference type="GO" id="GO:0005737">
    <property type="term" value="C:cytoplasm"/>
    <property type="evidence" value="ECO:0007669"/>
    <property type="project" value="TreeGrafter"/>
</dbReference>
<proteinExistence type="inferred from homology"/>
<dbReference type="SUPFAM" id="SSF51735">
    <property type="entry name" value="NAD(P)-binding Rossmann-fold domains"/>
    <property type="match status" value="1"/>
</dbReference>
<dbReference type="Pfam" id="PF01408">
    <property type="entry name" value="GFO_IDH_MocA"/>
    <property type="match status" value="1"/>
</dbReference>
<dbReference type="PANTHER" id="PTHR42840">
    <property type="entry name" value="NAD(P)-BINDING ROSSMANN-FOLD SUPERFAMILY PROTEIN-RELATED"/>
    <property type="match status" value="1"/>
</dbReference>
<dbReference type="GO" id="GO:0016491">
    <property type="term" value="F:oxidoreductase activity"/>
    <property type="evidence" value="ECO:0007669"/>
    <property type="project" value="UniProtKB-KW"/>
</dbReference>
<evidence type="ECO:0008006" key="6">
    <source>
        <dbReference type="Google" id="ProtNLM"/>
    </source>
</evidence>
<dbReference type="Pfam" id="PF22725">
    <property type="entry name" value="GFO_IDH_MocA_C3"/>
    <property type="match status" value="1"/>
</dbReference>
<keyword evidence="2" id="KW-0560">Oxidoreductase</keyword>
<feature type="domain" description="Gfo/Idh/MocA-like oxidoreductase N-terminal" evidence="3">
    <location>
        <begin position="12"/>
        <end position="130"/>
    </location>
</feature>
<dbReference type="OrthoDB" id="64915at2759"/>
<dbReference type="InterPro" id="IPR055170">
    <property type="entry name" value="GFO_IDH_MocA-like_dom"/>
</dbReference>
<dbReference type="EMBL" id="KI913114">
    <property type="protein sequence ID" value="ETV89298.1"/>
    <property type="molecule type" value="Genomic_DNA"/>
</dbReference>
<dbReference type="Gene3D" id="3.40.50.720">
    <property type="entry name" value="NAD(P)-binding Rossmann-like Domain"/>
    <property type="match status" value="1"/>
</dbReference>
<name>W4HDS5_APHAT</name>
<dbReference type="GO" id="GO:0000166">
    <property type="term" value="F:nucleotide binding"/>
    <property type="evidence" value="ECO:0007669"/>
    <property type="project" value="InterPro"/>
</dbReference>
<dbReference type="InterPro" id="IPR036291">
    <property type="entry name" value="NAD(P)-bd_dom_sf"/>
</dbReference>
<feature type="domain" description="GFO/IDH/MocA-like oxidoreductase" evidence="4">
    <location>
        <begin position="138"/>
        <end position="257"/>
    </location>
</feature>
<evidence type="ECO:0000256" key="1">
    <source>
        <dbReference type="ARBA" id="ARBA00010928"/>
    </source>
</evidence>
<dbReference type="VEuPathDB" id="FungiDB:H257_00631"/>
<dbReference type="FunFam" id="3.30.360.10:FF:000023">
    <property type="entry name" value="Inositol 2-dehydrogenase"/>
    <property type="match status" value="1"/>
</dbReference>
<dbReference type="GeneID" id="20802627"/>
<dbReference type="InterPro" id="IPR030827">
    <property type="entry name" value="Myo_inos_IolG"/>
</dbReference>